<organism evidence="4 5">
    <name type="scientific">Commensalibacter nepenthis</name>
    <dbReference type="NCBI Taxonomy" id="3043872"/>
    <lineage>
        <taxon>Bacteria</taxon>
        <taxon>Pseudomonadati</taxon>
        <taxon>Pseudomonadota</taxon>
        <taxon>Alphaproteobacteria</taxon>
        <taxon>Acetobacterales</taxon>
        <taxon>Acetobacteraceae</taxon>
    </lineage>
</organism>
<dbReference type="CDD" id="cd00761">
    <property type="entry name" value="Glyco_tranf_GTA_type"/>
    <property type="match status" value="1"/>
</dbReference>
<evidence type="ECO:0000256" key="1">
    <source>
        <dbReference type="ARBA" id="ARBA00004167"/>
    </source>
</evidence>
<evidence type="ECO:0000256" key="3">
    <source>
        <dbReference type="ARBA" id="ARBA00022989"/>
    </source>
</evidence>
<keyword evidence="5" id="KW-1185">Reference proteome</keyword>
<keyword evidence="3" id="KW-0472">Membrane</keyword>
<name>A0ABT6QB56_9PROT</name>
<evidence type="ECO:0000256" key="2">
    <source>
        <dbReference type="ARBA" id="ARBA00022692"/>
    </source>
</evidence>
<reference evidence="4" key="1">
    <citation type="submission" date="2023-05" db="EMBL/GenBank/DDBJ databases">
        <title>Whole genome sequence of Commensalibacter sp.</title>
        <authorList>
            <person name="Charoenyingcharoen P."/>
            <person name="Yukphan P."/>
        </authorList>
    </citation>
    <scope>NUCLEOTIDE SEQUENCE</scope>
    <source>
        <strain evidence="4">TBRC 10068</strain>
    </source>
</reference>
<comment type="subcellular location">
    <subcellularLocation>
        <location evidence="1">Membrane</location>
        <topology evidence="1">Single-pass membrane protein</topology>
    </subcellularLocation>
</comment>
<sequence length="518" mass="60708">MTKVAVALFVKNEYSDIAGWIAWYQALGVDKLFIFDDYSTDGTFEIIQAAAQIYNIQYFRTDPVQQPNFYWRQRDSFMSAVEIAKEEYDWIGFLDADEYVYLNSFDNLADFLDQFPDADGIAINWCIYGNSNKIIRPRGVTVEVFLEHSDIFFGDNQQVKSFIRPEKLGSHYLNPHQYDIDLSRYVDVKGNVIEWRGCNKDVEWEGAKVMHYICRSMEQYIGRIKKRTDDLGDSIKHWQQFGFHFDTIFVDKEPLRMMPRVRQHLSKINQQIIGNIRKQIKEKSFLEALSFYPSTYEHSLKPKQDNLYQTFKEMSDLRENASVIVRLIGKAEQNLYVSVLEQKLLQTTEQEAQIKSLIPVYGLVFPYLPDVIILTALLEQKYYPISFIIEGQYLLSSEHYLHASFNEEQEEYSLTSIYNSSKLGFSQQNTKNIQLYDMADIHSACFAWEVQVTQQKLKEEDMKIPLLHPYTSLQELYSTLNELPKKSDREFLRIIANLNSSEKAKFKSLFPGLIDQFL</sequence>
<keyword evidence="2" id="KW-0812">Transmembrane</keyword>
<proteinExistence type="predicted"/>
<dbReference type="EMBL" id="JASBAN010000001">
    <property type="protein sequence ID" value="MDI2113493.1"/>
    <property type="molecule type" value="Genomic_DNA"/>
</dbReference>
<dbReference type="RefSeq" id="WP_281463094.1">
    <property type="nucleotide sequence ID" value="NZ_JASBAN010000001.1"/>
</dbReference>
<dbReference type="Proteomes" id="UP001431775">
    <property type="component" value="Unassembled WGS sequence"/>
</dbReference>
<dbReference type="Gene3D" id="3.90.550.10">
    <property type="entry name" value="Spore Coat Polysaccharide Biosynthesis Protein SpsA, Chain A"/>
    <property type="match status" value="1"/>
</dbReference>
<evidence type="ECO:0000313" key="5">
    <source>
        <dbReference type="Proteomes" id="UP001431775"/>
    </source>
</evidence>
<protein>
    <submittedName>
        <fullName evidence="4">Glycosyltransferase family 2 protein</fullName>
    </submittedName>
</protein>
<dbReference type="PANTHER" id="PTHR21461:SF69">
    <property type="entry name" value="GLYCOSYLTRANSFERASE FAMILY 92 PROTEIN"/>
    <property type="match status" value="1"/>
</dbReference>
<comment type="caution">
    <text evidence="4">The sequence shown here is derived from an EMBL/GenBank/DDBJ whole genome shotgun (WGS) entry which is preliminary data.</text>
</comment>
<dbReference type="PANTHER" id="PTHR21461">
    <property type="entry name" value="GLYCOSYLTRANSFERASE FAMILY 92 PROTEIN"/>
    <property type="match status" value="1"/>
</dbReference>
<dbReference type="Pfam" id="PF13704">
    <property type="entry name" value="Glyco_tranf_2_4"/>
    <property type="match status" value="1"/>
</dbReference>
<accession>A0ABT6QB56</accession>
<gene>
    <name evidence="4" type="ORF">QJV33_09435</name>
</gene>
<evidence type="ECO:0000313" key="4">
    <source>
        <dbReference type="EMBL" id="MDI2113493.1"/>
    </source>
</evidence>
<keyword evidence="3" id="KW-1133">Transmembrane helix</keyword>
<dbReference type="SUPFAM" id="SSF53448">
    <property type="entry name" value="Nucleotide-diphospho-sugar transferases"/>
    <property type="match status" value="1"/>
</dbReference>
<dbReference type="InterPro" id="IPR029044">
    <property type="entry name" value="Nucleotide-diphossugar_trans"/>
</dbReference>